<comment type="caution">
    <text evidence="2">The sequence shown here is derived from an EMBL/GenBank/DDBJ whole genome shotgun (WGS) entry which is preliminary data.</text>
</comment>
<dbReference type="EMBL" id="SBKP01000010">
    <property type="protein sequence ID" value="RXR28235.1"/>
    <property type="molecule type" value="Genomic_DNA"/>
</dbReference>
<accession>A0A4Q1KG29</accession>
<protein>
    <recommendedName>
        <fullName evidence="4">Tetratricopeptide repeat protein</fullName>
    </recommendedName>
</protein>
<dbReference type="InterPro" id="IPR011990">
    <property type="entry name" value="TPR-like_helical_dom_sf"/>
</dbReference>
<organism evidence="2 3">
    <name type="scientific">Sphingobium fluviale</name>
    <dbReference type="NCBI Taxonomy" id="2506423"/>
    <lineage>
        <taxon>Bacteria</taxon>
        <taxon>Pseudomonadati</taxon>
        <taxon>Pseudomonadota</taxon>
        <taxon>Alphaproteobacteria</taxon>
        <taxon>Sphingomonadales</taxon>
        <taxon>Sphingomonadaceae</taxon>
        <taxon>Sphingobium</taxon>
    </lineage>
</organism>
<name>A0A4Q1KG29_9SPHN</name>
<dbReference type="AlphaFoldDB" id="A0A4Q1KG29"/>
<feature type="signal peptide" evidence="1">
    <location>
        <begin position="1"/>
        <end position="21"/>
    </location>
</feature>
<keyword evidence="3" id="KW-1185">Reference proteome</keyword>
<gene>
    <name evidence="2" type="ORF">EQG66_10790</name>
</gene>
<dbReference type="OrthoDB" id="7390214at2"/>
<reference evidence="3" key="1">
    <citation type="submission" date="2019-01" db="EMBL/GenBank/DDBJ databases">
        <title>Cytophagaceae bacterium strain CAR-16.</title>
        <authorList>
            <person name="Chen W.-M."/>
        </authorList>
    </citation>
    <scope>NUCLEOTIDE SEQUENCE [LARGE SCALE GENOMIC DNA]</scope>
    <source>
        <strain evidence="3">CHR27</strain>
    </source>
</reference>
<sequence length="326" mass="34218">MRHIISGFSALCLATSALAMAGHAGAAEPVVPIDKRVDRLEKEVRAVQRKVFPNGAPVEPDITAASPDAAPLAPASTPVSDLIARVTSLESQLATLTGQTEQNSYKLKVLEQKFEELKAQLFPSVAATEPGAAAPVANPVAAPAPVPAAVSTAPVKVAAPALPKAAPAPKPVPAKPALADEARKAAVAAIEKPDTGDAAGDAYTYGFRLWSAKFYPEAQAQLKTTVEKYGNTSVGSRAQNLLGRAYLDDGKPALASVAFYENYRKRPEGDRTAQSLAYLGEALIQLKKPADACKVYDELVKSYGTNLASDLRTMMEKGRVRAKCGA</sequence>
<keyword evidence="1" id="KW-0732">Signal</keyword>
<evidence type="ECO:0000313" key="2">
    <source>
        <dbReference type="EMBL" id="RXR28235.1"/>
    </source>
</evidence>
<dbReference type="SUPFAM" id="SSF48452">
    <property type="entry name" value="TPR-like"/>
    <property type="match status" value="1"/>
</dbReference>
<feature type="chain" id="PRO_5020459594" description="Tetratricopeptide repeat protein" evidence="1">
    <location>
        <begin position="22"/>
        <end position="326"/>
    </location>
</feature>
<evidence type="ECO:0008006" key="4">
    <source>
        <dbReference type="Google" id="ProtNLM"/>
    </source>
</evidence>
<dbReference type="Proteomes" id="UP000290958">
    <property type="component" value="Unassembled WGS sequence"/>
</dbReference>
<dbReference type="Gene3D" id="1.25.40.10">
    <property type="entry name" value="Tetratricopeptide repeat domain"/>
    <property type="match status" value="1"/>
</dbReference>
<dbReference type="RefSeq" id="WP_129404596.1">
    <property type="nucleotide sequence ID" value="NZ_SBKP01000010.1"/>
</dbReference>
<evidence type="ECO:0000256" key="1">
    <source>
        <dbReference type="SAM" id="SignalP"/>
    </source>
</evidence>
<evidence type="ECO:0000313" key="3">
    <source>
        <dbReference type="Proteomes" id="UP000290958"/>
    </source>
</evidence>
<proteinExistence type="predicted"/>